<keyword evidence="1" id="KW-0812">Transmembrane</keyword>
<dbReference type="EMBL" id="LHUR01000011">
    <property type="protein sequence ID" value="KOA20927.1"/>
    <property type="molecule type" value="Genomic_DNA"/>
</dbReference>
<dbReference type="AlphaFoldDB" id="A0A0L6ZD98"/>
<evidence type="ECO:0000256" key="1">
    <source>
        <dbReference type="SAM" id="Phobius"/>
    </source>
</evidence>
<organism evidence="2 3">
    <name type="scientific">Clostridium homopropionicum DSM 5847</name>
    <dbReference type="NCBI Taxonomy" id="1121318"/>
    <lineage>
        <taxon>Bacteria</taxon>
        <taxon>Bacillati</taxon>
        <taxon>Bacillota</taxon>
        <taxon>Clostridia</taxon>
        <taxon>Eubacteriales</taxon>
        <taxon>Clostridiaceae</taxon>
        <taxon>Clostridium</taxon>
    </lineage>
</organism>
<dbReference type="STRING" id="36844.SAMN04488501_104205"/>
<name>A0A0L6ZD98_9CLOT</name>
<gene>
    <name evidence="2" type="ORF">CLHOM_05150</name>
</gene>
<reference evidence="3" key="1">
    <citation type="submission" date="2015-08" db="EMBL/GenBank/DDBJ databases">
        <title>Genome sequence of the strict anaerobe Clostridium homopropionicum LuHBu1 (DSM 5847T).</title>
        <authorList>
            <person name="Poehlein A."/>
            <person name="Beck M."/>
            <person name="Schiel-Bengelsdorf B."/>
            <person name="Bengelsdorf F.R."/>
            <person name="Daniel R."/>
            <person name="Duerre P."/>
        </authorList>
    </citation>
    <scope>NUCLEOTIDE SEQUENCE [LARGE SCALE GENOMIC DNA]</scope>
    <source>
        <strain evidence="3">DSM 5847</strain>
    </source>
</reference>
<protein>
    <submittedName>
        <fullName evidence="2">Uncharacterized protein</fullName>
    </submittedName>
</protein>
<keyword evidence="1" id="KW-0472">Membrane</keyword>
<sequence>MSDKSDKYNVLILLIKCYLIILTLGLIFPKIIEILIKELIYKFNNKNSTFVFNFLNYNDMILNRYLYLLYKFFDL</sequence>
<comment type="caution">
    <text evidence="2">The sequence shown here is derived from an EMBL/GenBank/DDBJ whole genome shotgun (WGS) entry which is preliminary data.</text>
</comment>
<feature type="transmembrane region" description="Helical" evidence="1">
    <location>
        <begin position="12"/>
        <end position="36"/>
    </location>
</feature>
<proteinExistence type="predicted"/>
<evidence type="ECO:0000313" key="2">
    <source>
        <dbReference type="EMBL" id="KOA20927.1"/>
    </source>
</evidence>
<dbReference type="PATRIC" id="fig|1121318.3.peg.518"/>
<accession>A0A0L6ZD98</accession>
<keyword evidence="1" id="KW-1133">Transmembrane helix</keyword>
<keyword evidence="3" id="KW-1185">Reference proteome</keyword>
<dbReference type="Proteomes" id="UP000037043">
    <property type="component" value="Unassembled WGS sequence"/>
</dbReference>
<evidence type="ECO:0000313" key="3">
    <source>
        <dbReference type="Proteomes" id="UP000037043"/>
    </source>
</evidence>